<keyword evidence="3" id="KW-0547">Nucleotide-binding</keyword>
<dbReference type="PANTHER" id="PTHR45797:SF1">
    <property type="entry name" value="HELICASE ARIP4"/>
    <property type="match status" value="1"/>
</dbReference>
<evidence type="ECO:0000313" key="13">
    <source>
        <dbReference type="Proteomes" id="UP000728032"/>
    </source>
</evidence>
<feature type="non-terminal residue" evidence="12">
    <location>
        <position position="1"/>
    </location>
</feature>
<evidence type="ECO:0000256" key="7">
    <source>
        <dbReference type="ARBA" id="ARBA00023125"/>
    </source>
</evidence>
<feature type="compositionally biased region" description="Acidic residues" evidence="9">
    <location>
        <begin position="74"/>
        <end position="83"/>
    </location>
</feature>
<evidence type="ECO:0000256" key="5">
    <source>
        <dbReference type="ARBA" id="ARBA00022806"/>
    </source>
</evidence>
<dbReference type="InterPro" id="IPR001650">
    <property type="entry name" value="Helicase_C-like"/>
</dbReference>
<dbReference type="InterPro" id="IPR000330">
    <property type="entry name" value="SNF2_N"/>
</dbReference>
<dbReference type="Pfam" id="PF00176">
    <property type="entry name" value="SNF2-rel_dom"/>
    <property type="match status" value="1"/>
</dbReference>
<evidence type="ECO:0000256" key="9">
    <source>
        <dbReference type="SAM" id="MobiDB-lite"/>
    </source>
</evidence>
<dbReference type="PANTHER" id="PTHR45797">
    <property type="entry name" value="RAD54-LIKE"/>
    <property type="match status" value="1"/>
</dbReference>
<dbReference type="Gene3D" id="3.40.50.10810">
    <property type="entry name" value="Tandem AAA-ATPase domain"/>
    <property type="match status" value="1"/>
</dbReference>
<feature type="domain" description="Helicase ATP-binding" evidence="10">
    <location>
        <begin position="450"/>
        <end position="651"/>
    </location>
</feature>
<comment type="similarity">
    <text evidence="2">Belongs to the SNF2/RAD54 helicase family.</text>
</comment>
<dbReference type="GO" id="GO:0005524">
    <property type="term" value="F:ATP binding"/>
    <property type="evidence" value="ECO:0007669"/>
    <property type="project" value="UniProtKB-KW"/>
</dbReference>
<sequence>VDNEWTPRVAQTVLFNKTIDLSSDFEDDATTDAITGVDTDNTTTTATTDISVNTMAARDLLEDIKSSVDRQLMTDDEDTDEDVINGSQSPELSPIHTSRLRARKTVLDDTMESSGTSSSPLTPLNYSNNPLDPLSRVDSKHSMSAKDTSGALDLDISGLQLNDSGDRDLGAIGGVSGDDTDDELPPIRTFRARETILDDTIESLNTSSPPLSDGNNELMSAKDSNDGHYLDLSGAQINDSVDRDLVIVPEVLDLDSIGSDAEESDSGPEIEEIPEPSVKQKHNPLFRRDIPDILDTDDLDSKTRKANEREERRIAEQKQRIKEFHNNQRFVELSDDEDNVGAVQPMSRRLPQVVNIDSDSDAEESAPPVRSTPTTSFENFEVNFDTYGVHTDDSYNIPDARGRVLVNVGHPGAEPDLFLSEHMARRVKAHQIGGIRFIYDSIVESIETFRNTRKGGFGCILSHAMGLGKTFQVIAFTDVFLKAFDAKGHRYKRVLCVVPINTLQNWVSEFENWSPPRDRDYEVYSMDSTLPLIRRSEKVLKWCKSGGVLLLGYEMFRGLIKSDDKKYAAKQWRDYDPEELEEMDAKVRRALVDPGPDVVFCDEGHRIKNPKAAISIALKQIKTRRRVILTGTPLQNNLMEYWCMCDFVRPYHLGNQFEFKNMFEKPITNGQCVDSNELDVLLMKKRAFVLHQKVKGFVQRRSHEVLKTTLPKKREFVLMCRMTHIQKRLMQALIDKAIEDPEAIGRVKGKLSVLTLFSICTKIWNHPDIIYEIIDRGLEAQRQDLEIDGPTDSPLFDPNGKAFTDWSFAADVVLNYTTGVIDNSNKMVVLFEIIDECMKIEDRLLVFSQSLFTLNLIEELLKMKKEWRLGRDYYRLDGSTPPQERERFINRFNGTTRAHLFLISTKAGSLGINLIGANRIVVMDANWNPSWDAQAACRVYRYGQRKECFIYRLVCDQTLEEKISKRQFLKQGMAKRVVDGQTIDPTFSWNEITSLLEDLQCIEDIPVVDFDGDELAELEDPLIQNVCRSVGHGLTRMPFEYDSLLMDKTEKKLNNNERAQALEDYNHTVRLTKFLPPKPTNIPQ</sequence>
<dbReference type="SUPFAM" id="SSF52540">
    <property type="entry name" value="P-loop containing nucleoside triphosphate hydrolases"/>
    <property type="match status" value="2"/>
</dbReference>
<dbReference type="CDD" id="cd18007">
    <property type="entry name" value="DEXHc_ATRX-like"/>
    <property type="match status" value="1"/>
</dbReference>
<dbReference type="Proteomes" id="UP000728032">
    <property type="component" value="Unassembled WGS sequence"/>
</dbReference>
<reference evidence="12" key="1">
    <citation type="submission" date="2020-11" db="EMBL/GenBank/DDBJ databases">
        <authorList>
            <person name="Tran Van P."/>
        </authorList>
    </citation>
    <scope>NUCLEOTIDE SEQUENCE</scope>
</reference>
<dbReference type="OrthoDB" id="2020972at2759"/>
<evidence type="ECO:0000313" key="12">
    <source>
        <dbReference type="EMBL" id="CAD7648315.1"/>
    </source>
</evidence>
<dbReference type="InterPro" id="IPR038718">
    <property type="entry name" value="SNF2-like_sf"/>
</dbReference>
<dbReference type="GO" id="GO:0016887">
    <property type="term" value="F:ATP hydrolysis activity"/>
    <property type="evidence" value="ECO:0007669"/>
    <property type="project" value="InterPro"/>
</dbReference>
<comment type="subcellular location">
    <subcellularLocation>
        <location evidence="1">Nucleus</location>
    </subcellularLocation>
</comment>
<dbReference type="InterPro" id="IPR044574">
    <property type="entry name" value="ARIP4-like"/>
</dbReference>
<evidence type="ECO:0000259" key="11">
    <source>
        <dbReference type="PROSITE" id="PS51194"/>
    </source>
</evidence>
<dbReference type="AlphaFoldDB" id="A0A7R9QJH1"/>
<proteinExistence type="inferred from homology"/>
<evidence type="ECO:0000256" key="1">
    <source>
        <dbReference type="ARBA" id="ARBA00004123"/>
    </source>
</evidence>
<evidence type="ECO:0000256" key="6">
    <source>
        <dbReference type="ARBA" id="ARBA00022840"/>
    </source>
</evidence>
<dbReference type="PROSITE" id="PS51192">
    <property type="entry name" value="HELICASE_ATP_BIND_1"/>
    <property type="match status" value="1"/>
</dbReference>
<evidence type="ECO:0000256" key="2">
    <source>
        <dbReference type="ARBA" id="ARBA00007025"/>
    </source>
</evidence>
<dbReference type="InterPro" id="IPR049730">
    <property type="entry name" value="SNF2/RAD54-like_C"/>
</dbReference>
<dbReference type="EMBL" id="OC917935">
    <property type="protein sequence ID" value="CAD7648315.1"/>
    <property type="molecule type" value="Genomic_DNA"/>
</dbReference>
<evidence type="ECO:0000259" key="10">
    <source>
        <dbReference type="PROSITE" id="PS51192"/>
    </source>
</evidence>
<feature type="region of interest" description="Disordered" evidence="9">
    <location>
        <begin position="74"/>
        <end position="148"/>
    </location>
</feature>
<keyword evidence="4" id="KW-0378">Hydrolase</keyword>
<name>A0A7R9QJH1_9ACAR</name>
<feature type="compositionally biased region" description="Acidic residues" evidence="9">
    <location>
        <begin position="260"/>
        <end position="274"/>
    </location>
</feature>
<evidence type="ECO:0000256" key="8">
    <source>
        <dbReference type="ARBA" id="ARBA00023242"/>
    </source>
</evidence>
<dbReference type="Gene3D" id="3.40.50.300">
    <property type="entry name" value="P-loop containing nucleotide triphosphate hydrolases"/>
    <property type="match status" value="1"/>
</dbReference>
<gene>
    <name evidence="12" type="ORF">ONB1V03_LOCUS6691</name>
</gene>
<dbReference type="SMART" id="SM00490">
    <property type="entry name" value="HELICc"/>
    <property type="match status" value="1"/>
</dbReference>
<protein>
    <submittedName>
        <fullName evidence="12">Uncharacterized protein</fullName>
    </submittedName>
</protein>
<keyword evidence="13" id="KW-1185">Reference proteome</keyword>
<keyword evidence="7" id="KW-0238">DNA-binding</keyword>
<keyword evidence="5" id="KW-0347">Helicase</keyword>
<feature type="domain" description="Helicase C-terminal" evidence="11">
    <location>
        <begin position="832"/>
        <end position="986"/>
    </location>
</feature>
<evidence type="ECO:0000256" key="4">
    <source>
        <dbReference type="ARBA" id="ARBA00022801"/>
    </source>
</evidence>
<keyword evidence="8" id="KW-0539">Nucleus</keyword>
<dbReference type="GO" id="GO:0003677">
    <property type="term" value="F:DNA binding"/>
    <property type="evidence" value="ECO:0007669"/>
    <property type="project" value="UniProtKB-KW"/>
</dbReference>
<organism evidence="12">
    <name type="scientific">Oppiella nova</name>
    <dbReference type="NCBI Taxonomy" id="334625"/>
    <lineage>
        <taxon>Eukaryota</taxon>
        <taxon>Metazoa</taxon>
        <taxon>Ecdysozoa</taxon>
        <taxon>Arthropoda</taxon>
        <taxon>Chelicerata</taxon>
        <taxon>Arachnida</taxon>
        <taxon>Acari</taxon>
        <taxon>Acariformes</taxon>
        <taxon>Sarcoptiformes</taxon>
        <taxon>Oribatida</taxon>
        <taxon>Brachypylina</taxon>
        <taxon>Oppioidea</taxon>
        <taxon>Oppiidae</taxon>
        <taxon>Oppiella</taxon>
    </lineage>
</organism>
<dbReference type="GO" id="GO:0004386">
    <property type="term" value="F:helicase activity"/>
    <property type="evidence" value="ECO:0007669"/>
    <property type="project" value="UniProtKB-KW"/>
</dbReference>
<dbReference type="InterPro" id="IPR027417">
    <property type="entry name" value="P-loop_NTPase"/>
</dbReference>
<feature type="compositionally biased region" description="Low complexity" evidence="9">
    <location>
        <begin position="113"/>
        <end position="124"/>
    </location>
</feature>
<dbReference type="PROSITE" id="PS51194">
    <property type="entry name" value="HELICASE_CTER"/>
    <property type="match status" value="1"/>
</dbReference>
<dbReference type="CDD" id="cd18793">
    <property type="entry name" value="SF2_C_SNF"/>
    <property type="match status" value="1"/>
</dbReference>
<dbReference type="InterPro" id="IPR014001">
    <property type="entry name" value="Helicase_ATP-bd"/>
</dbReference>
<dbReference type="Pfam" id="PF00271">
    <property type="entry name" value="Helicase_C"/>
    <property type="match status" value="1"/>
</dbReference>
<accession>A0A7R9QJH1</accession>
<dbReference type="GO" id="GO:0005634">
    <property type="term" value="C:nucleus"/>
    <property type="evidence" value="ECO:0007669"/>
    <property type="project" value="UniProtKB-SubCell"/>
</dbReference>
<dbReference type="EMBL" id="CAJPVJ010003110">
    <property type="protein sequence ID" value="CAG2167179.1"/>
    <property type="molecule type" value="Genomic_DNA"/>
</dbReference>
<evidence type="ECO:0000256" key="3">
    <source>
        <dbReference type="ARBA" id="ARBA00022741"/>
    </source>
</evidence>
<keyword evidence="6" id="KW-0067">ATP-binding</keyword>
<dbReference type="SMART" id="SM00487">
    <property type="entry name" value="DEXDc"/>
    <property type="match status" value="1"/>
</dbReference>
<feature type="region of interest" description="Disordered" evidence="9">
    <location>
        <begin position="256"/>
        <end position="283"/>
    </location>
</feature>